<keyword evidence="3" id="KW-1185">Reference proteome</keyword>
<feature type="region of interest" description="Disordered" evidence="1">
    <location>
        <begin position="44"/>
        <end position="103"/>
    </location>
</feature>
<dbReference type="Gramene" id="Zm00001eb013470_T001">
    <property type="protein sequence ID" value="Zm00001eb013470_P001"/>
    <property type="gene ID" value="Zm00001eb013470"/>
</dbReference>
<name>A0A804LIJ5_MAIZE</name>
<dbReference type="AlphaFoldDB" id="A0A804LIJ5"/>
<proteinExistence type="predicted"/>
<protein>
    <submittedName>
        <fullName evidence="2">Uncharacterized protein</fullName>
    </submittedName>
</protein>
<organism evidence="2 3">
    <name type="scientific">Zea mays</name>
    <name type="common">Maize</name>
    <dbReference type="NCBI Taxonomy" id="4577"/>
    <lineage>
        <taxon>Eukaryota</taxon>
        <taxon>Viridiplantae</taxon>
        <taxon>Streptophyta</taxon>
        <taxon>Embryophyta</taxon>
        <taxon>Tracheophyta</taxon>
        <taxon>Spermatophyta</taxon>
        <taxon>Magnoliopsida</taxon>
        <taxon>Liliopsida</taxon>
        <taxon>Poales</taxon>
        <taxon>Poaceae</taxon>
        <taxon>PACMAD clade</taxon>
        <taxon>Panicoideae</taxon>
        <taxon>Andropogonodae</taxon>
        <taxon>Andropogoneae</taxon>
        <taxon>Tripsacinae</taxon>
        <taxon>Zea</taxon>
    </lineage>
</organism>
<dbReference type="InParanoid" id="A0A804LIJ5"/>
<accession>A0A804LIJ5</accession>
<sequence>MCGADGDSVCASLSGAWVETAAPIKADVLFHTLRYGVLYSIHPTQGTQFRGPRDAPSRAQRTPSRRRSVGQSAPAPKLARQGPGGEPPGRGPGRHRPSHPTLRCPALPVGVMSSSPFHSVPRRVFSRFTGTRKPAGCRASGWPLGPSVRPSAAAPCRQEHIHSPAVGACMRADSPRPGRILT</sequence>
<dbReference type="EnsemblPlants" id="Zm00001eb013470_T001">
    <property type="protein sequence ID" value="Zm00001eb013470_P001"/>
    <property type="gene ID" value="Zm00001eb013470"/>
</dbReference>
<evidence type="ECO:0000256" key="1">
    <source>
        <dbReference type="SAM" id="MobiDB-lite"/>
    </source>
</evidence>
<evidence type="ECO:0000313" key="3">
    <source>
        <dbReference type="Proteomes" id="UP000007305"/>
    </source>
</evidence>
<reference evidence="2" key="3">
    <citation type="submission" date="2021-05" db="UniProtKB">
        <authorList>
            <consortium name="EnsemblPlants"/>
        </authorList>
    </citation>
    <scope>IDENTIFICATION</scope>
    <source>
        <strain evidence="2">cv. B73</strain>
    </source>
</reference>
<evidence type="ECO:0000313" key="2">
    <source>
        <dbReference type="EnsemblPlants" id="Zm00001eb013470_P001"/>
    </source>
</evidence>
<reference evidence="3" key="1">
    <citation type="submission" date="2015-12" db="EMBL/GenBank/DDBJ databases">
        <title>Update maize B73 reference genome by single molecule sequencing technologies.</title>
        <authorList>
            <consortium name="Maize Genome Sequencing Project"/>
            <person name="Ware D."/>
        </authorList>
    </citation>
    <scope>NUCLEOTIDE SEQUENCE [LARGE SCALE GENOMIC DNA]</scope>
    <source>
        <strain evidence="3">cv. B73</strain>
    </source>
</reference>
<dbReference type="Proteomes" id="UP000007305">
    <property type="component" value="Chromosome 1"/>
</dbReference>
<reference evidence="2" key="2">
    <citation type="submission" date="2019-07" db="EMBL/GenBank/DDBJ databases">
        <authorList>
            <person name="Seetharam A."/>
            <person name="Woodhouse M."/>
            <person name="Cannon E."/>
        </authorList>
    </citation>
    <scope>NUCLEOTIDE SEQUENCE [LARGE SCALE GENOMIC DNA]</scope>
    <source>
        <strain evidence="2">cv. B73</strain>
    </source>
</reference>